<dbReference type="EMBL" id="GBRH01174734">
    <property type="protein sequence ID" value="JAE23162.1"/>
    <property type="molecule type" value="Transcribed_RNA"/>
</dbReference>
<protein>
    <submittedName>
        <fullName evidence="1">Pco155588b</fullName>
    </submittedName>
</protein>
<reference evidence="1" key="1">
    <citation type="submission" date="2014-09" db="EMBL/GenBank/DDBJ databases">
        <authorList>
            <person name="Magalhaes I.L.F."/>
            <person name="Oliveira U."/>
            <person name="Santos F.R."/>
            <person name="Vidigal T.H.D.A."/>
            <person name="Brescovit A.D."/>
            <person name="Santos A.J."/>
        </authorList>
    </citation>
    <scope>NUCLEOTIDE SEQUENCE</scope>
    <source>
        <tissue evidence="1">Shoot tissue taken approximately 20 cm above the soil surface</tissue>
    </source>
</reference>
<name>A0A0A9GFC2_ARUDO</name>
<proteinExistence type="predicted"/>
<dbReference type="AlphaFoldDB" id="A0A0A9GFC2"/>
<sequence length="31" mass="3519">MELQHTYADARAGGEINRIRYAIPSEQRSNA</sequence>
<accession>A0A0A9GFC2</accession>
<evidence type="ECO:0000313" key="1">
    <source>
        <dbReference type="EMBL" id="JAE23162.1"/>
    </source>
</evidence>
<organism evidence="1">
    <name type="scientific">Arundo donax</name>
    <name type="common">Giant reed</name>
    <name type="synonym">Donax arundinaceus</name>
    <dbReference type="NCBI Taxonomy" id="35708"/>
    <lineage>
        <taxon>Eukaryota</taxon>
        <taxon>Viridiplantae</taxon>
        <taxon>Streptophyta</taxon>
        <taxon>Embryophyta</taxon>
        <taxon>Tracheophyta</taxon>
        <taxon>Spermatophyta</taxon>
        <taxon>Magnoliopsida</taxon>
        <taxon>Liliopsida</taxon>
        <taxon>Poales</taxon>
        <taxon>Poaceae</taxon>
        <taxon>PACMAD clade</taxon>
        <taxon>Arundinoideae</taxon>
        <taxon>Arundineae</taxon>
        <taxon>Arundo</taxon>
    </lineage>
</organism>
<reference evidence="1" key="2">
    <citation type="journal article" date="2015" name="Data Brief">
        <title>Shoot transcriptome of the giant reed, Arundo donax.</title>
        <authorList>
            <person name="Barrero R.A."/>
            <person name="Guerrero F.D."/>
            <person name="Moolhuijzen P."/>
            <person name="Goolsby J.A."/>
            <person name="Tidwell J."/>
            <person name="Bellgard S.E."/>
            <person name="Bellgard M.I."/>
        </authorList>
    </citation>
    <scope>NUCLEOTIDE SEQUENCE</scope>
    <source>
        <tissue evidence="1">Shoot tissue taken approximately 20 cm above the soil surface</tissue>
    </source>
</reference>